<dbReference type="Proteomes" id="UP000198660">
    <property type="component" value="Unassembled WGS sequence"/>
</dbReference>
<organism evidence="2 3">
    <name type="scientific">Marininema halotolerans</name>
    <dbReference type="NCBI Taxonomy" id="1155944"/>
    <lineage>
        <taxon>Bacteria</taxon>
        <taxon>Bacillati</taxon>
        <taxon>Bacillota</taxon>
        <taxon>Bacilli</taxon>
        <taxon>Bacillales</taxon>
        <taxon>Thermoactinomycetaceae</taxon>
        <taxon>Marininema</taxon>
    </lineage>
</organism>
<dbReference type="EMBL" id="FPAA01000012">
    <property type="protein sequence ID" value="SFS94834.1"/>
    <property type="molecule type" value="Genomic_DNA"/>
</dbReference>
<dbReference type="AlphaFoldDB" id="A0A1I6U0A9"/>
<name>A0A1I6U0A9_9BACL</name>
<sequence length="132" mass="14912">MKDFRFAKVAFASFVLCFVMLFAASSTSAAFQFPIHFVCYGDYTTFPNIDSSKYSAMTFKFSNNEPEELDGLVICTYISSTPTNKKCVTFDGSQNTITMDFEDPTQIYSLRIDKRATGLESISGTYLRTERN</sequence>
<keyword evidence="1" id="KW-0732">Signal</keyword>
<gene>
    <name evidence="2" type="ORF">SAMN05444972_11268</name>
</gene>
<dbReference type="RefSeq" id="WP_091838684.1">
    <property type="nucleotide sequence ID" value="NZ_FPAA01000012.1"/>
</dbReference>
<feature type="chain" id="PRO_5039476751" description="SbsA Ig-like domain-containing protein" evidence="1">
    <location>
        <begin position="30"/>
        <end position="132"/>
    </location>
</feature>
<protein>
    <recommendedName>
        <fullName evidence="4">SbsA Ig-like domain-containing protein</fullName>
    </recommendedName>
</protein>
<evidence type="ECO:0000313" key="2">
    <source>
        <dbReference type="EMBL" id="SFS94834.1"/>
    </source>
</evidence>
<reference evidence="3" key="1">
    <citation type="submission" date="2016-10" db="EMBL/GenBank/DDBJ databases">
        <authorList>
            <person name="Varghese N."/>
            <person name="Submissions S."/>
        </authorList>
    </citation>
    <scope>NUCLEOTIDE SEQUENCE [LARGE SCALE GENOMIC DNA]</scope>
    <source>
        <strain evidence="3">DSM 45789</strain>
    </source>
</reference>
<feature type="signal peptide" evidence="1">
    <location>
        <begin position="1"/>
        <end position="29"/>
    </location>
</feature>
<evidence type="ECO:0000313" key="3">
    <source>
        <dbReference type="Proteomes" id="UP000198660"/>
    </source>
</evidence>
<evidence type="ECO:0000256" key="1">
    <source>
        <dbReference type="SAM" id="SignalP"/>
    </source>
</evidence>
<evidence type="ECO:0008006" key="4">
    <source>
        <dbReference type="Google" id="ProtNLM"/>
    </source>
</evidence>
<proteinExistence type="predicted"/>
<accession>A0A1I6U0A9</accession>
<keyword evidence="3" id="KW-1185">Reference proteome</keyword>